<name>A0ABD0JZ89_9CAEN</name>
<evidence type="ECO:0000313" key="2">
    <source>
        <dbReference type="EMBL" id="KAK7480396.1"/>
    </source>
</evidence>
<evidence type="ECO:0000256" key="1">
    <source>
        <dbReference type="SAM" id="MobiDB-lite"/>
    </source>
</evidence>
<reference evidence="2 3" key="1">
    <citation type="journal article" date="2023" name="Sci. Data">
        <title>Genome assembly of the Korean intertidal mud-creeper Batillaria attramentaria.</title>
        <authorList>
            <person name="Patra A.K."/>
            <person name="Ho P.T."/>
            <person name="Jun S."/>
            <person name="Lee S.J."/>
            <person name="Kim Y."/>
            <person name="Won Y.J."/>
        </authorList>
    </citation>
    <scope>NUCLEOTIDE SEQUENCE [LARGE SCALE GENOMIC DNA]</scope>
    <source>
        <strain evidence="2">Wonlab-2016</strain>
    </source>
</reference>
<gene>
    <name evidence="2" type="ORF">BaRGS_00028315</name>
</gene>
<protein>
    <submittedName>
        <fullName evidence="2">Uncharacterized protein</fullName>
    </submittedName>
</protein>
<keyword evidence="3" id="KW-1185">Reference proteome</keyword>
<accession>A0ABD0JZ89</accession>
<dbReference type="AlphaFoldDB" id="A0ABD0JZ89"/>
<sequence>MVNNWNCDSGSKYHKQALPQPLLPTTDNPHGRCCSFPLTSPDLSQREKHRAWVNVYNPFSVSTSTRSPRNEAVFALRHSFQGHPPLTANSSPFEPLPVSSPR</sequence>
<feature type="region of interest" description="Disordered" evidence="1">
    <location>
        <begin position="81"/>
        <end position="102"/>
    </location>
</feature>
<feature type="region of interest" description="Disordered" evidence="1">
    <location>
        <begin position="1"/>
        <end position="30"/>
    </location>
</feature>
<organism evidence="2 3">
    <name type="scientific">Batillaria attramentaria</name>
    <dbReference type="NCBI Taxonomy" id="370345"/>
    <lineage>
        <taxon>Eukaryota</taxon>
        <taxon>Metazoa</taxon>
        <taxon>Spiralia</taxon>
        <taxon>Lophotrochozoa</taxon>
        <taxon>Mollusca</taxon>
        <taxon>Gastropoda</taxon>
        <taxon>Caenogastropoda</taxon>
        <taxon>Sorbeoconcha</taxon>
        <taxon>Cerithioidea</taxon>
        <taxon>Batillariidae</taxon>
        <taxon>Batillaria</taxon>
    </lineage>
</organism>
<dbReference type="Proteomes" id="UP001519460">
    <property type="component" value="Unassembled WGS sequence"/>
</dbReference>
<proteinExistence type="predicted"/>
<dbReference type="EMBL" id="JACVVK020000282">
    <property type="protein sequence ID" value="KAK7480396.1"/>
    <property type="molecule type" value="Genomic_DNA"/>
</dbReference>
<evidence type="ECO:0000313" key="3">
    <source>
        <dbReference type="Proteomes" id="UP001519460"/>
    </source>
</evidence>
<comment type="caution">
    <text evidence="2">The sequence shown here is derived from an EMBL/GenBank/DDBJ whole genome shotgun (WGS) entry which is preliminary data.</text>
</comment>